<dbReference type="Pfam" id="PF00480">
    <property type="entry name" value="ROK"/>
    <property type="match status" value="1"/>
</dbReference>
<name>A0ABQ4N0E7_9BACL</name>
<accession>A0ABQ4N0E7</accession>
<evidence type="ECO:0000313" key="3">
    <source>
        <dbReference type="Proteomes" id="UP000680304"/>
    </source>
</evidence>
<dbReference type="Proteomes" id="UP000680304">
    <property type="component" value="Unassembled WGS sequence"/>
</dbReference>
<organism evidence="2 3">
    <name type="scientific">Paenibacillus cisolokensis</name>
    <dbReference type="NCBI Taxonomy" id="1658519"/>
    <lineage>
        <taxon>Bacteria</taxon>
        <taxon>Bacillati</taxon>
        <taxon>Bacillota</taxon>
        <taxon>Bacilli</taxon>
        <taxon>Bacillales</taxon>
        <taxon>Paenibacillaceae</taxon>
        <taxon>Paenibacillus</taxon>
    </lineage>
</organism>
<evidence type="ECO:0008006" key="4">
    <source>
        <dbReference type="Google" id="ProtNLM"/>
    </source>
</evidence>
<evidence type="ECO:0000313" key="2">
    <source>
        <dbReference type="EMBL" id="GIQ61612.1"/>
    </source>
</evidence>
<dbReference type="SUPFAM" id="SSF53067">
    <property type="entry name" value="Actin-like ATPase domain"/>
    <property type="match status" value="1"/>
</dbReference>
<dbReference type="InterPro" id="IPR000600">
    <property type="entry name" value="ROK"/>
</dbReference>
<dbReference type="InterPro" id="IPR043129">
    <property type="entry name" value="ATPase_NBD"/>
</dbReference>
<dbReference type="RefSeq" id="WP_213526835.1">
    <property type="nucleotide sequence ID" value="NZ_BOVJ01000006.1"/>
</dbReference>
<comment type="caution">
    <text evidence="2">The sequence shown here is derived from an EMBL/GenBank/DDBJ whole genome shotgun (WGS) entry which is preliminary data.</text>
</comment>
<proteinExistence type="inferred from homology"/>
<keyword evidence="3" id="KW-1185">Reference proteome</keyword>
<dbReference type="CDD" id="cd23763">
    <property type="entry name" value="ASKHA_ATPase_ROK"/>
    <property type="match status" value="1"/>
</dbReference>
<reference evidence="2 3" key="1">
    <citation type="submission" date="2021-04" db="EMBL/GenBank/DDBJ databases">
        <title>Draft genome sequence of Paenibacillus cisolokensis, LC2-13A.</title>
        <authorList>
            <person name="Uke A."/>
            <person name="Chhe C."/>
            <person name="Baramee S."/>
            <person name="Kosugi A."/>
        </authorList>
    </citation>
    <scope>NUCLEOTIDE SEQUENCE [LARGE SCALE GENOMIC DNA]</scope>
    <source>
        <strain evidence="2 3">LC2-13A</strain>
    </source>
</reference>
<comment type="similarity">
    <text evidence="1">Belongs to the ROK (NagC/XylR) family.</text>
</comment>
<evidence type="ECO:0000256" key="1">
    <source>
        <dbReference type="ARBA" id="ARBA00006479"/>
    </source>
</evidence>
<gene>
    <name evidence="2" type="ORF">PACILC2_01800</name>
</gene>
<dbReference type="PANTHER" id="PTHR18964:SF149">
    <property type="entry name" value="BIFUNCTIONAL UDP-N-ACETYLGLUCOSAMINE 2-EPIMERASE_N-ACETYLMANNOSAMINE KINASE"/>
    <property type="match status" value="1"/>
</dbReference>
<sequence>MLQAGKIAGPEARLSGAGFAFPGPFDYENGICYIANGDKFESLYGVNVRNELLARLSKPPFRNKLTEDFTIAFENDAGLFALGEWSAGSAKPFRRCICITIGTGTGSAFLENGVLVKHRADVPANGWLYNQPFEGGVVDEHISRRGILRLARQFGFGEETDVDQLAAEALAGSAPAKRLFETFGERLGRMLAPYAVQFQADGIVVGGQIAKSHSLFDKSVRRTISPNEIRIVYSENSSNSVYSGIHALLRQKRPAK</sequence>
<dbReference type="Gene3D" id="3.30.420.40">
    <property type="match status" value="2"/>
</dbReference>
<dbReference type="PANTHER" id="PTHR18964">
    <property type="entry name" value="ROK (REPRESSOR, ORF, KINASE) FAMILY"/>
    <property type="match status" value="1"/>
</dbReference>
<dbReference type="EMBL" id="BOVJ01000006">
    <property type="protein sequence ID" value="GIQ61612.1"/>
    <property type="molecule type" value="Genomic_DNA"/>
</dbReference>
<protein>
    <recommendedName>
        <fullName evidence="4">ROK family protein</fullName>
    </recommendedName>
</protein>